<name>A0A2I0X075_9ASPA</name>
<dbReference type="AlphaFoldDB" id="A0A2I0X075"/>
<sequence length="197" mass="22377">MKSSSPLLLKAELLQLNIECPVDTMSYIVDNIRIPCLLYFVKQARRIIDKSRIKTGYKLREGLYHSTNKVLEDFIYVLKKCLPSLLLKNDQSTASGYIFNNRQGGRSKRKISGSREIKAAAKKLSMPAIQSKFQILLYTQLYELRSRFKHIEVSCTTPVMSKFTTNGQTTHNLGDINLTPNQGSRNAMELAFHSVAD</sequence>
<organism evidence="1 2">
    <name type="scientific">Dendrobium catenatum</name>
    <dbReference type="NCBI Taxonomy" id="906689"/>
    <lineage>
        <taxon>Eukaryota</taxon>
        <taxon>Viridiplantae</taxon>
        <taxon>Streptophyta</taxon>
        <taxon>Embryophyta</taxon>
        <taxon>Tracheophyta</taxon>
        <taxon>Spermatophyta</taxon>
        <taxon>Magnoliopsida</taxon>
        <taxon>Liliopsida</taxon>
        <taxon>Asparagales</taxon>
        <taxon>Orchidaceae</taxon>
        <taxon>Epidendroideae</taxon>
        <taxon>Malaxideae</taxon>
        <taxon>Dendrobiinae</taxon>
        <taxon>Dendrobium</taxon>
    </lineage>
</organism>
<gene>
    <name evidence="1" type="ORF">MA16_Dca022061</name>
</gene>
<evidence type="ECO:0000313" key="1">
    <source>
        <dbReference type="EMBL" id="PKU81301.1"/>
    </source>
</evidence>
<dbReference type="EMBL" id="KZ502268">
    <property type="protein sequence ID" value="PKU81301.1"/>
    <property type="molecule type" value="Genomic_DNA"/>
</dbReference>
<keyword evidence="2" id="KW-1185">Reference proteome</keyword>
<dbReference type="Proteomes" id="UP000233837">
    <property type="component" value="Unassembled WGS sequence"/>
</dbReference>
<reference evidence="1 2" key="1">
    <citation type="journal article" date="2016" name="Sci. Rep.">
        <title>The Dendrobium catenatum Lindl. genome sequence provides insights into polysaccharide synthase, floral development and adaptive evolution.</title>
        <authorList>
            <person name="Zhang G.Q."/>
            <person name="Xu Q."/>
            <person name="Bian C."/>
            <person name="Tsai W.C."/>
            <person name="Yeh C.M."/>
            <person name="Liu K.W."/>
            <person name="Yoshida K."/>
            <person name="Zhang L.S."/>
            <person name="Chang S.B."/>
            <person name="Chen F."/>
            <person name="Shi Y."/>
            <person name="Su Y.Y."/>
            <person name="Zhang Y.Q."/>
            <person name="Chen L.J."/>
            <person name="Yin Y."/>
            <person name="Lin M."/>
            <person name="Huang H."/>
            <person name="Deng H."/>
            <person name="Wang Z.W."/>
            <person name="Zhu S.L."/>
            <person name="Zhao X."/>
            <person name="Deng C."/>
            <person name="Niu S.C."/>
            <person name="Huang J."/>
            <person name="Wang M."/>
            <person name="Liu G.H."/>
            <person name="Yang H.J."/>
            <person name="Xiao X.J."/>
            <person name="Hsiao Y.Y."/>
            <person name="Wu W.L."/>
            <person name="Chen Y.Y."/>
            <person name="Mitsuda N."/>
            <person name="Ohme-Takagi M."/>
            <person name="Luo Y.B."/>
            <person name="Van de Peer Y."/>
            <person name="Liu Z.J."/>
        </authorList>
    </citation>
    <scope>NUCLEOTIDE SEQUENCE [LARGE SCALE GENOMIC DNA]</scope>
    <source>
        <tissue evidence="1">The whole plant</tissue>
    </source>
</reference>
<protein>
    <submittedName>
        <fullName evidence="1">Uncharacterized protein</fullName>
    </submittedName>
</protein>
<proteinExistence type="predicted"/>
<evidence type="ECO:0000313" key="2">
    <source>
        <dbReference type="Proteomes" id="UP000233837"/>
    </source>
</evidence>
<accession>A0A2I0X075</accession>
<reference evidence="1 2" key="2">
    <citation type="journal article" date="2017" name="Nature">
        <title>The Apostasia genome and the evolution of orchids.</title>
        <authorList>
            <person name="Zhang G.Q."/>
            <person name="Liu K.W."/>
            <person name="Li Z."/>
            <person name="Lohaus R."/>
            <person name="Hsiao Y.Y."/>
            <person name="Niu S.C."/>
            <person name="Wang J.Y."/>
            <person name="Lin Y.C."/>
            <person name="Xu Q."/>
            <person name="Chen L.J."/>
            <person name="Yoshida K."/>
            <person name="Fujiwara S."/>
            <person name="Wang Z.W."/>
            <person name="Zhang Y.Q."/>
            <person name="Mitsuda N."/>
            <person name="Wang M."/>
            <person name="Liu G.H."/>
            <person name="Pecoraro L."/>
            <person name="Huang H.X."/>
            <person name="Xiao X.J."/>
            <person name="Lin M."/>
            <person name="Wu X.Y."/>
            <person name="Wu W.L."/>
            <person name="Chen Y.Y."/>
            <person name="Chang S.B."/>
            <person name="Sakamoto S."/>
            <person name="Ohme-Takagi M."/>
            <person name="Yagi M."/>
            <person name="Zeng S.J."/>
            <person name="Shen C.Y."/>
            <person name="Yeh C.M."/>
            <person name="Luo Y.B."/>
            <person name="Tsai W.C."/>
            <person name="Van de Peer Y."/>
            <person name="Liu Z.J."/>
        </authorList>
    </citation>
    <scope>NUCLEOTIDE SEQUENCE [LARGE SCALE GENOMIC DNA]</scope>
    <source>
        <tissue evidence="1">The whole plant</tissue>
    </source>
</reference>